<evidence type="ECO:0000259" key="9">
    <source>
        <dbReference type="Pfam" id="PF01850"/>
    </source>
</evidence>
<evidence type="ECO:0000256" key="6">
    <source>
        <dbReference type="ARBA" id="ARBA00022842"/>
    </source>
</evidence>
<dbReference type="SUPFAM" id="SSF88723">
    <property type="entry name" value="PIN domain-like"/>
    <property type="match status" value="1"/>
</dbReference>
<accession>A0A1N7FTK0</accession>
<organism evidence="10 11">
    <name type="scientific">Williamsia sterculiae</name>
    <dbReference type="NCBI Taxonomy" id="1344003"/>
    <lineage>
        <taxon>Bacteria</taxon>
        <taxon>Bacillati</taxon>
        <taxon>Actinomycetota</taxon>
        <taxon>Actinomycetes</taxon>
        <taxon>Mycobacteriales</taxon>
        <taxon>Nocardiaceae</taxon>
        <taxon>Williamsia</taxon>
    </lineage>
</organism>
<dbReference type="EC" id="3.1.-.-" evidence="8"/>
<keyword evidence="8" id="KW-0800">Toxin</keyword>
<dbReference type="Proteomes" id="UP000186218">
    <property type="component" value="Unassembled WGS sequence"/>
</dbReference>
<evidence type="ECO:0000313" key="11">
    <source>
        <dbReference type="Proteomes" id="UP000186218"/>
    </source>
</evidence>
<feature type="domain" description="PIN" evidence="9">
    <location>
        <begin position="1"/>
        <end position="125"/>
    </location>
</feature>
<dbReference type="GO" id="GO:0000287">
    <property type="term" value="F:magnesium ion binding"/>
    <property type="evidence" value="ECO:0007669"/>
    <property type="project" value="UniProtKB-UniRule"/>
</dbReference>
<comment type="function">
    <text evidence="8">Toxic component of a toxin-antitoxin (TA) system. An RNase.</text>
</comment>
<reference evidence="10 11" key="1">
    <citation type="submission" date="2017-01" db="EMBL/GenBank/DDBJ databases">
        <authorList>
            <person name="Mah S.A."/>
            <person name="Swanson W.J."/>
            <person name="Moy G.W."/>
            <person name="Vacquier V.D."/>
        </authorList>
    </citation>
    <scope>NUCLEOTIDE SEQUENCE [LARGE SCALE GENOMIC DNA]</scope>
    <source>
        <strain evidence="10 11">CPCC 203464</strain>
    </source>
</reference>
<evidence type="ECO:0000256" key="7">
    <source>
        <dbReference type="ARBA" id="ARBA00038093"/>
    </source>
</evidence>
<evidence type="ECO:0000256" key="2">
    <source>
        <dbReference type="ARBA" id="ARBA00022649"/>
    </source>
</evidence>
<keyword evidence="4 8" id="KW-0479">Metal-binding</keyword>
<dbReference type="RefSeq" id="WP_076479554.1">
    <property type="nucleotide sequence ID" value="NZ_FTNT01000006.1"/>
</dbReference>
<evidence type="ECO:0000313" key="10">
    <source>
        <dbReference type="EMBL" id="SIS03683.1"/>
    </source>
</evidence>
<evidence type="ECO:0000256" key="5">
    <source>
        <dbReference type="ARBA" id="ARBA00022801"/>
    </source>
</evidence>
<dbReference type="PANTHER" id="PTHR33653:SF1">
    <property type="entry name" value="RIBONUCLEASE VAPC2"/>
    <property type="match status" value="1"/>
</dbReference>
<feature type="binding site" evidence="8">
    <location>
        <position position="4"/>
    </location>
    <ligand>
        <name>Mg(2+)</name>
        <dbReference type="ChEBI" id="CHEBI:18420"/>
    </ligand>
</feature>
<dbReference type="InterPro" id="IPR002716">
    <property type="entry name" value="PIN_dom"/>
</dbReference>
<evidence type="ECO:0000256" key="8">
    <source>
        <dbReference type="HAMAP-Rule" id="MF_00265"/>
    </source>
</evidence>
<keyword evidence="3 8" id="KW-0540">Nuclease</keyword>
<proteinExistence type="inferred from homology"/>
<dbReference type="Gene3D" id="3.40.50.1010">
    <property type="entry name" value="5'-nuclease"/>
    <property type="match status" value="1"/>
</dbReference>
<feature type="binding site" evidence="8">
    <location>
        <position position="100"/>
    </location>
    <ligand>
        <name>Mg(2+)</name>
        <dbReference type="ChEBI" id="CHEBI:18420"/>
    </ligand>
</feature>
<evidence type="ECO:0000256" key="3">
    <source>
        <dbReference type="ARBA" id="ARBA00022722"/>
    </source>
</evidence>
<dbReference type="CDD" id="cd09871">
    <property type="entry name" value="PIN_MtVapC28-VapC30-like"/>
    <property type="match status" value="1"/>
</dbReference>
<keyword evidence="2 8" id="KW-1277">Toxin-antitoxin system</keyword>
<dbReference type="Pfam" id="PF01850">
    <property type="entry name" value="PIN"/>
    <property type="match status" value="1"/>
</dbReference>
<keyword evidence="5 8" id="KW-0378">Hydrolase</keyword>
<dbReference type="InterPro" id="IPR029060">
    <property type="entry name" value="PIN-like_dom_sf"/>
</dbReference>
<dbReference type="HAMAP" id="MF_00265">
    <property type="entry name" value="VapC_Nob1"/>
    <property type="match status" value="1"/>
</dbReference>
<name>A0A1N7FTK0_9NOCA</name>
<dbReference type="AlphaFoldDB" id="A0A1N7FTK0"/>
<evidence type="ECO:0000256" key="1">
    <source>
        <dbReference type="ARBA" id="ARBA00001946"/>
    </source>
</evidence>
<sequence length="129" mass="13811">MIVDTSAVVAVIKAEPGWEALDNTLAHSDAPRMSAGTYQELTIVVDQARDPALSRQLDQLLDSWGVVIEPVTADLARVARNAYRDFGRGSGHSARLNFGDCFAYALASQSGEPLLFVGADFSETDLTPA</sequence>
<dbReference type="EMBL" id="FTNT01000006">
    <property type="protein sequence ID" value="SIS03683.1"/>
    <property type="molecule type" value="Genomic_DNA"/>
</dbReference>
<gene>
    <name evidence="8" type="primary">vapC</name>
    <name evidence="10" type="ORF">SAMN05445060_2273</name>
</gene>
<dbReference type="InterPro" id="IPR022907">
    <property type="entry name" value="VapC_family"/>
</dbReference>
<dbReference type="STRING" id="1344003.SAMN05445060_2273"/>
<evidence type="ECO:0000256" key="4">
    <source>
        <dbReference type="ARBA" id="ARBA00022723"/>
    </source>
</evidence>
<protein>
    <recommendedName>
        <fullName evidence="8">Ribonuclease VapC</fullName>
        <shortName evidence="8">RNase VapC</shortName>
        <ecNumber evidence="8">3.1.-.-</ecNumber>
    </recommendedName>
    <alternativeName>
        <fullName evidence="8">Toxin VapC</fullName>
    </alternativeName>
</protein>
<dbReference type="InterPro" id="IPR050556">
    <property type="entry name" value="Type_II_TA_system_RNase"/>
</dbReference>
<dbReference type="PANTHER" id="PTHR33653">
    <property type="entry name" value="RIBONUCLEASE VAPC2"/>
    <property type="match status" value="1"/>
</dbReference>
<dbReference type="GO" id="GO:0004540">
    <property type="term" value="F:RNA nuclease activity"/>
    <property type="evidence" value="ECO:0007669"/>
    <property type="project" value="InterPro"/>
</dbReference>
<keyword evidence="6 8" id="KW-0460">Magnesium</keyword>
<keyword evidence="11" id="KW-1185">Reference proteome</keyword>
<dbReference type="OrthoDB" id="32625at2"/>
<comment type="cofactor">
    <cofactor evidence="1 8">
        <name>Mg(2+)</name>
        <dbReference type="ChEBI" id="CHEBI:18420"/>
    </cofactor>
</comment>
<dbReference type="GO" id="GO:0016787">
    <property type="term" value="F:hydrolase activity"/>
    <property type="evidence" value="ECO:0007669"/>
    <property type="project" value="UniProtKB-KW"/>
</dbReference>
<dbReference type="GO" id="GO:0090729">
    <property type="term" value="F:toxin activity"/>
    <property type="evidence" value="ECO:0007669"/>
    <property type="project" value="UniProtKB-KW"/>
</dbReference>
<comment type="similarity">
    <text evidence="7 8">Belongs to the PINc/VapC protein family.</text>
</comment>